<dbReference type="EMBL" id="CM055107">
    <property type="protein sequence ID" value="KAJ7526489.1"/>
    <property type="molecule type" value="Genomic_DNA"/>
</dbReference>
<protein>
    <submittedName>
        <fullName evidence="1">Uncharacterized protein</fullName>
    </submittedName>
</protein>
<proteinExistence type="predicted"/>
<comment type="caution">
    <text evidence="1">The sequence shown here is derived from an EMBL/GenBank/DDBJ whole genome shotgun (WGS) entry which is preliminary data.</text>
</comment>
<evidence type="ECO:0000313" key="2">
    <source>
        <dbReference type="Proteomes" id="UP001162992"/>
    </source>
</evidence>
<reference evidence="2" key="1">
    <citation type="journal article" date="2024" name="Proc. Natl. Acad. Sci. U.S.A.">
        <title>Extraordinary preservation of gene collinearity over three hundred million years revealed in homosporous lycophytes.</title>
        <authorList>
            <person name="Li C."/>
            <person name="Wickell D."/>
            <person name="Kuo L.Y."/>
            <person name="Chen X."/>
            <person name="Nie B."/>
            <person name="Liao X."/>
            <person name="Peng D."/>
            <person name="Ji J."/>
            <person name="Jenkins J."/>
            <person name="Williams M."/>
            <person name="Shu S."/>
            <person name="Plott C."/>
            <person name="Barry K."/>
            <person name="Rajasekar S."/>
            <person name="Grimwood J."/>
            <person name="Han X."/>
            <person name="Sun S."/>
            <person name="Hou Z."/>
            <person name="He W."/>
            <person name="Dai G."/>
            <person name="Sun C."/>
            <person name="Schmutz J."/>
            <person name="Leebens-Mack J.H."/>
            <person name="Li F.W."/>
            <person name="Wang L."/>
        </authorList>
    </citation>
    <scope>NUCLEOTIDE SEQUENCE [LARGE SCALE GENOMIC DNA]</scope>
    <source>
        <strain evidence="2">cv. PW_Plant_1</strain>
    </source>
</reference>
<name>A0ACC2B9Q7_DIPCM</name>
<evidence type="ECO:0000313" key="1">
    <source>
        <dbReference type="EMBL" id="KAJ7526489.1"/>
    </source>
</evidence>
<dbReference type="Proteomes" id="UP001162992">
    <property type="component" value="Chromosome 16"/>
</dbReference>
<sequence length="950" mass="104189">MPFRSSKELGCLHYNRLDEIGHWRGPTTIITELDGSSPTAMMNKDELPQLGDDIVLKVRKPYTLKKQRERWTEEEHRKFVDALKLYGRAWRSIEEHIGTKTTVQIRSHAQKFFSKLEREQSGGATSTDMVLGIDKIPPPRPKRKPNHPYPRKAGGSCFSSLTDVERSDSPSSVPLSYAAVKFATPPSGEGYSLPAGIAPFSTPSKNGSEYEVSDTMAVTRPQPGKFPTSLKLFGQNVVVPTVHHSKDPAVALSLTRPPISETTSANSEETRFLPKQCGTEDEDETVVEENNSFSSLQDEAKPGLTEKTIPRRFLGDSYTGSIWKTVNSGVDMSCLDSSLLIKQAQESARELVNDGQDQSLTSSSALPGSHQMKSRLTFRSHEAADSIEKPSDWKVEGTRTNKLSSNVCMGNLEASSNNFPFTSTEYVRPEQPVALQGINSEVSYYCPGNLFGPWQWIPTLASYNLETLSAGVMPGVLPIAVRGLPPSGGEPHMSAAAAASAWWASQGIFILNTYNPSMGSSPAKKETGQQLVVQTLQAENGSKDIVLETQNKFLTPFEKFDSQASSKASLFMLTSLRESAEPNLVKSICNGFHSEDSCEQKMPGKLQRDVDLRKHYLREKDQKRARKGSTASCSIFISEDINSCLRTRDTGDNLRCLVRTDGANDCVRCNGNTSGDGGPSSNSSGCGNPSRTSNLNDAGYFDNAEDSECLAWRADGDIQSTSFEQQETVQTMEEQLPYPIGRTIRGTTMASCNFEKGERRNFVTEDGFTKHHGGAAAEEELQEAVSDEGRMVFPSPQYFSISSTSQEAGDSSNLCQHDHQLSDRSVPTNNYPFTNQAEGCIPRLTSRSCNLATSSHCRIAMDGHDRQEEVPSCSAFQNWNSSSLKTCEVGPSEQPKIFKGMMEPALSDSIDSSLELQEGKLQMLKAVRTTSSISKGEDSAFKGVGFVPYQ</sequence>
<organism evidence="1 2">
    <name type="scientific">Diphasiastrum complanatum</name>
    <name type="common">Issler's clubmoss</name>
    <name type="synonym">Lycopodium complanatum</name>
    <dbReference type="NCBI Taxonomy" id="34168"/>
    <lineage>
        <taxon>Eukaryota</taxon>
        <taxon>Viridiplantae</taxon>
        <taxon>Streptophyta</taxon>
        <taxon>Embryophyta</taxon>
        <taxon>Tracheophyta</taxon>
        <taxon>Lycopodiopsida</taxon>
        <taxon>Lycopodiales</taxon>
        <taxon>Lycopodiaceae</taxon>
        <taxon>Lycopodioideae</taxon>
        <taxon>Diphasiastrum</taxon>
    </lineage>
</organism>
<accession>A0ACC2B9Q7</accession>
<keyword evidence="2" id="KW-1185">Reference proteome</keyword>
<gene>
    <name evidence="1" type="ORF">O6H91_16G008800</name>
</gene>